<dbReference type="InterPro" id="IPR053164">
    <property type="entry name" value="IS1016-like_transposase"/>
</dbReference>
<comment type="caution">
    <text evidence="2">The sequence shown here is derived from an EMBL/GenBank/DDBJ whole genome shotgun (WGS) entry which is preliminary data.</text>
</comment>
<dbReference type="Proteomes" id="UP000279307">
    <property type="component" value="Chromosome 5"/>
</dbReference>
<dbReference type="Pfam" id="PF12762">
    <property type="entry name" value="DDE_Tnp_IS1595"/>
    <property type="match status" value="1"/>
</dbReference>
<protein>
    <recommendedName>
        <fullName evidence="1">ISXO2-like transposase domain-containing protein</fullName>
    </recommendedName>
</protein>
<sequence length="242" mass="28174">MSENTWFEHHNIVMEDTILLTYYFATKSSYENVRREVRRDDQPSISDETIADMYTFSKEVCMLAFDSLLENRGPLGGPNKIVEIDEMKFGKRKYQKDRLVEGTWIFGAIQVDTGELRLEICPENRRTSEALFPLIKKHILPGTIIHSDCWRAYDCLKDHGYNHSSVNHEEHFVDPETGVNTQMIESQWRPLRARLQRGGIPKADLDYHLCEYLWHREIEKGDLNPFASLISSIVKMYSGIGE</sequence>
<dbReference type="EMBL" id="QOIP01000005">
    <property type="protein sequence ID" value="RLU22757.1"/>
    <property type="molecule type" value="Genomic_DNA"/>
</dbReference>
<name>A0A3L8DQS9_OOCBI</name>
<proteinExistence type="predicted"/>
<evidence type="ECO:0000313" key="2">
    <source>
        <dbReference type="EMBL" id="RLU22757.1"/>
    </source>
</evidence>
<dbReference type="AlphaFoldDB" id="A0A3L8DQS9"/>
<dbReference type="OrthoDB" id="10052789at2759"/>
<organism evidence="2 3">
    <name type="scientific">Ooceraea biroi</name>
    <name type="common">Clonal raider ant</name>
    <name type="synonym">Cerapachys biroi</name>
    <dbReference type="NCBI Taxonomy" id="2015173"/>
    <lineage>
        <taxon>Eukaryota</taxon>
        <taxon>Metazoa</taxon>
        <taxon>Ecdysozoa</taxon>
        <taxon>Arthropoda</taxon>
        <taxon>Hexapoda</taxon>
        <taxon>Insecta</taxon>
        <taxon>Pterygota</taxon>
        <taxon>Neoptera</taxon>
        <taxon>Endopterygota</taxon>
        <taxon>Hymenoptera</taxon>
        <taxon>Apocrita</taxon>
        <taxon>Aculeata</taxon>
        <taxon>Formicoidea</taxon>
        <taxon>Formicidae</taxon>
        <taxon>Dorylinae</taxon>
        <taxon>Ooceraea</taxon>
    </lineage>
</organism>
<gene>
    <name evidence="2" type="ORF">DMN91_005035</name>
</gene>
<reference evidence="2 3" key="1">
    <citation type="journal article" date="2018" name="Genome Res.">
        <title>The genomic architecture and molecular evolution of ant odorant receptors.</title>
        <authorList>
            <person name="McKenzie S.K."/>
            <person name="Kronauer D.J.C."/>
        </authorList>
    </citation>
    <scope>NUCLEOTIDE SEQUENCE [LARGE SCALE GENOMIC DNA]</scope>
    <source>
        <strain evidence="2">Clonal line C1</strain>
    </source>
</reference>
<dbReference type="PANTHER" id="PTHR47163:SF2">
    <property type="entry name" value="SI:DKEY-17M8.2"/>
    <property type="match status" value="1"/>
</dbReference>
<evidence type="ECO:0000259" key="1">
    <source>
        <dbReference type="SMART" id="SM01126"/>
    </source>
</evidence>
<dbReference type="PANTHER" id="PTHR47163">
    <property type="entry name" value="DDE_TNP_IS1595 DOMAIN-CONTAINING PROTEIN"/>
    <property type="match status" value="1"/>
</dbReference>
<dbReference type="SMART" id="SM01126">
    <property type="entry name" value="DDE_Tnp_IS1595"/>
    <property type="match status" value="1"/>
</dbReference>
<evidence type="ECO:0000313" key="3">
    <source>
        <dbReference type="Proteomes" id="UP000279307"/>
    </source>
</evidence>
<feature type="domain" description="ISXO2-like transposase" evidence="1">
    <location>
        <begin position="74"/>
        <end position="217"/>
    </location>
</feature>
<dbReference type="InterPro" id="IPR024445">
    <property type="entry name" value="Tnp_ISXO2-like"/>
</dbReference>
<accession>A0A3L8DQS9</accession>